<sequence>MKNVGVDSCRFSIKQPPPATGIKVLYSPGPVAAGMKTDLQPSPVLPGNMYDSRGPGGGAKVQVGGAKVRLVSTKPPIQQGVVRPHRWSSSSDGELP</sequence>
<keyword evidence="3" id="KW-1185">Reference proteome</keyword>
<feature type="region of interest" description="Disordered" evidence="1">
    <location>
        <begin position="75"/>
        <end position="96"/>
    </location>
</feature>
<evidence type="ECO:0000313" key="2">
    <source>
        <dbReference type="EMBL" id="KAI1885164.1"/>
    </source>
</evidence>
<accession>A0A8T3CPH2</accession>
<dbReference type="AlphaFoldDB" id="A0A8T3CPH2"/>
<dbReference type="GO" id="GO:1990716">
    <property type="term" value="C:axonemal central apparatus"/>
    <property type="evidence" value="ECO:0007669"/>
    <property type="project" value="TreeGrafter"/>
</dbReference>
<gene>
    <name evidence="2" type="ORF">AGOR_G00217370</name>
</gene>
<dbReference type="PANTHER" id="PTHR21963">
    <property type="entry name" value="PF6"/>
    <property type="match status" value="1"/>
</dbReference>
<dbReference type="EMBL" id="JAERUA010000021">
    <property type="protein sequence ID" value="KAI1885164.1"/>
    <property type="molecule type" value="Genomic_DNA"/>
</dbReference>
<dbReference type="GO" id="GO:1904158">
    <property type="term" value="P:axonemal central apparatus assembly"/>
    <property type="evidence" value="ECO:0007669"/>
    <property type="project" value="TreeGrafter"/>
</dbReference>
<dbReference type="Proteomes" id="UP000829720">
    <property type="component" value="Unassembled WGS sequence"/>
</dbReference>
<evidence type="ECO:0000313" key="3">
    <source>
        <dbReference type="Proteomes" id="UP000829720"/>
    </source>
</evidence>
<evidence type="ECO:0000256" key="1">
    <source>
        <dbReference type="SAM" id="MobiDB-lite"/>
    </source>
</evidence>
<dbReference type="PANTHER" id="PTHR21963:SF1">
    <property type="entry name" value="SPERM-ASSOCIATED ANTIGEN 17"/>
    <property type="match status" value="1"/>
</dbReference>
<name>A0A8T3CPH2_9TELE</name>
<reference evidence="2" key="1">
    <citation type="submission" date="2021-01" db="EMBL/GenBank/DDBJ databases">
        <authorList>
            <person name="Zahm M."/>
            <person name="Roques C."/>
            <person name="Cabau C."/>
            <person name="Klopp C."/>
            <person name="Donnadieu C."/>
            <person name="Jouanno E."/>
            <person name="Lampietro C."/>
            <person name="Louis A."/>
            <person name="Herpin A."/>
            <person name="Echchiki A."/>
            <person name="Berthelot C."/>
            <person name="Parey E."/>
            <person name="Roest-Crollius H."/>
            <person name="Braasch I."/>
            <person name="Postlethwait J."/>
            <person name="Bobe J."/>
            <person name="Montfort J."/>
            <person name="Bouchez O."/>
            <person name="Begum T."/>
            <person name="Mejri S."/>
            <person name="Adams A."/>
            <person name="Chen W.-J."/>
            <person name="Guiguen Y."/>
        </authorList>
    </citation>
    <scope>NUCLEOTIDE SEQUENCE</scope>
    <source>
        <tissue evidence="2">Blood</tissue>
    </source>
</reference>
<comment type="caution">
    <text evidence="2">The sequence shown here is derived from an EMBL/GenBank/DDBJ whole genome shotgun (WGS) entry which is preliminary data.</text>
</comment>
<dbReference type="GO" id="GO:0003351">
    <property type="term" value="P:epithelial cilium movement involved in extracellular fluid movement"/>
    <property type="evidence" value="ECO:0007669"/>
    <property type="project" value="TreeGrafter"/>
</dbReference>
<dbReference type="InterPro" id="IPR026173">
    <property type="entry name" value="SPAG17"/>
</dbReference>
<feature type="compositionally biased region" description="Polar residues" evidence="1">
    <location>
        <begin position="87"/>
        <end position="96"/>
    </location>
</feature>
<dbReference type="OrthoDB" id="10257153at2759"/>
<protein>
    <submittedName>
        <fullName evidence="2">Uncharacterized protein</fullName>
    </submittedName>
</protein>
<dbReference type="GO" id="GO:0005576">
    <property type="term" value="C:extracellular region"/>
    <property type="evidence" value="ECO:0007669"/>
    <property type="project" value="GOC"/>
</dbReference>
<organism evidence="2 3">
    <name type="scientific">Albula goreensis</name>
    <dbReference type="NCBI Taxonomy" id="1534307"/>
    <lineage>
        <taxon>Eukaryota</taxon>
        <taxon>Metazoa</taxon>
        <taxon>Chordata</taxon>
        <taxon>Craniata</taxon>
        <taxon>Vertebrata</taxon>
        <taxon>Euteleostomi</taxon>
        <taxon>Actinopterygii</taxon>
        <taxon>Neopterygii</taxon>
        <taxon>Teleostei</taxon>
        <taxon>Albuliformes</taxon>
        <taxon>Albulidae</taxon>
        <taxon>Albula</taxon>
    </lineage>
</organism>
<proteinExistence type="predicted"/>